<reference evidence="1" key="1">
    <citation type="submission" date="2021-03" db="EMBL/GenBank/DDBJ databases">
        <title>Molecular epidemiology and mechanisms of colistin and carbapenem resistance in Enterobacteriaceae from clinical isolates, the environment and porcine samples in Pretoria, South Africa.</title>
        <authorList>
            <person name="Bogoshi D."/>
            <person name="Mbelle N.M."/>
            <person name="Naidoo V."/>
            <person name="Osei Sekyere J."/>
        </authorList>
    </citation>
    <scope>NUCLEOTIDE SEQUENCE</scope>
    <source>
        <strain evidence="1">C027</strain>
    </source>
</reference>
<organism evidence="1 2">
    <name type="scientific">Klebsiella pneumoniae</name>
    <dbReference type="NCBI Taxonomy" id="573"/>
    <lineage>
        <taxon>Bacteria</taxon>
        <taxon>Pseudomonadati</taxon>
        <taxon>Pseudomonadota</taxon>
        <taxon>Gammaproteobacteria</taxon>
        <taxon>Enterobacterales</taxon>
        <taxon>Enterobacteriaceae</taxon>
        <taxon>Klebsiella/Raoultella group</taxon>
        <taxon>Klebsiella</taxon>
        <taxon>Klebsiella pneumoniae complex</taxon>
    </lineage>
</organism>
<name>A0A939NPN1_KLEPN</name>
<comment type="caution">
    <text evidence="1">The sequence shown here is derived from an EMBL/GenBank/DDBJ whole genome shotgun (WGS) entry which is preliminary data.</text>
</comment>
<gene>
    <name evidence="1" type="ORF">J4730_21860</name>
</gene>
<dbReference type="Proteomes" id="UP000664002">
    <property type="component" value="Unassembled WGS sequence"/>
</dbReference>
<dbReference type="AlphaFoldDB" id="A0A939NPN1"/>
<proteinExistence type="predicted"/>
<accession>A0A939NPN1</accession>
<evidence type="ECO:0000313" key="2">
    <source>
        <dbReference type="Proteomes" id="UP000664002"/>
    </source>
</evidence>
<protein>
    <submittedName>
        <fullName evidence="1">Uncharacterized protein</fullName>
    </submittedName>
</protein>
<evidence type="ECO:0000313" key="1">
    <source>
        <dbReference type="EMBL" id="MBO1997696.1"/>
    </source>
</evidence>
<sequence>MGACAPCQKSPLAKRLEGQTYSGEEKSMLLKWKPPQIVNGKDDDSLEATMRFMKETNKREKE</sequence>
<dbReference type="EMBL" id="JAGETM010000031">
    <property type="protein sequence ID" value="MBO1997696.1"/>
    <property type="molecule type" value="Genomic_DNA"/>
</dbReference>